<dbReference type="InterPro" id="IPR011053">
    <property type="entry name" value="Single_hybrid_motif"/>
</dbReference>
<dbReference type="GO" id="GO:0003989">
    <property type="term" value="F:acetyl-CoA carboxylase activity"/>
    <property type="evidence" value="ECO:0007669"/>
    <property type="project" value="InterPro"/>
</dbReference>
<dbReference type="InterPro" id="IPR000089">
    <property type="entry name" value="Biotin_lipoyl"/>
</dbReference>
<dbReference type="SUPFAM" id="SSF51230">
    <property type="entry name" value="Single hybrid motif"/>
    <property type="match status" value="1"/>
</dbReference>
<dbReference type="CDD" id="cd06850">
    <property type="entry name" value="biotinyl_domain"/>
    <property type="match status" value="1"/>
</dbReference>
<keyword evidence="3" id="KW-0444">Lipid biosynthesis</keyword>
<keyword evidence="3" id="KW-0276">Fatty acid metabolism</keyword>
<dbReference type="RefSeq" id="WP_170142280.1">
    <property type="nucleotide sequence ID" value="NZ_BIFX01000001.1"/>
</dbReference>
<dbReference type="UniPathway" id="UPA00094"/>
<dbReference type="GO" id="GO:0009317">
    <property type="term" value="C:acetyl-CoA carboxylase complex"/>
    <property type="evidence" value="ECO:0007669"/>
    <property type="project" value="InterPro"/>
</dbReference>
<dbReference type="AlphaFoldDB" id="A0A326UCF5"/>
<gene>
    <name evidence="5" type="ORF">EI42_00337</name>
</gene>
<keyword evidence="6" id="KW-1185">Reference proteome</keyword>
<dbReference type="PANTHER" id="PTHR45266">
    <property type="entry name" value="OXALOACETATE DECARBOXYLASE ALPHA CHAIN"/>
    <property type="match status" value="1"/>
</dbReference>
<dbReference type="PANTHER" id="PTHR45266:SF3">
    <property type="entry name" value="OXALOACETATE DECARBOXYLASE ALPHA CHAIN"/>
    <property type="match status" value="1"/>
</dbReference>
<sequence>MDSGTLASSNGDYRVSQEEYIKVEQLKRLVQMMDKSDVSEIEVKQSAAGTRLVLRKAKLAESGTKDIVEVVEESEEAPEVEKKFTVTAPLVGIFHPWAKPKGKALVSVGDKVKAGQLIGTIQSLNVLNEVETSVAGRVLEVLVQDGQPVEYGQPLVTLDIAEEA</sequence>
<accession>A0A326UCF5</accession>
<keyword evidence="2 3" id="KW-0092">Biotin</keyword>
<comment type="caution">
    <text evidence="5">The sequence shown here is derived from an EMBL/GenBank/DDBJ whole genome shotgun (WGS) entry which is preliminary data.</text>
</comment>
<comment type="function">
    <text evidence="3">This protein is a component of the acetyl coenzyme A carboxylase complex; first, biotin carboxylase catalyzes the carboxylation of the carrier protein and then the transcarboxylase transfers the carboxyl group to form malonyl-CoA.</text>
</comment>
<reference evidence="5 6" key="1">
    <citation type="submission" date="2018-06" db="EMBL/GenBank/DDBJ databases">
        <title>Genomic Encyclopedia of Archaeal and Bacterial Type Strains, Phase II (KMG-II): from individual species to whole genera.</title>
        <authorList>
            <person name="Goeker M."/>
        </authorList>
    </citation>
    <scope>NUCLEOTIDE SEQUENCE [LARGE SCALE GENOMIC DNA]</scope>
    <source>
        <strain evidence="5 6">ATCC BAA-1881</strain>
    </source>
</reference>
<dbReference type="InterPro" id="IPR001249">
    <property type="entry name" value="AcCoA_biotinCC"/>
</dbReference>
<evidence type="ECO:0000256" key="3">
    <source>
        <dbReference type="RuleBase" id="RU364072"/>
    </source>
</evidence>
<dbReference type="PROSITE" id="PS50968">
    <property type="entry name" value="BIOTINYL_LIPOYL"/>
    <property type="match status" value="1"/>
</dbReference>
<dbReference type="Proteomes" id="UP000248806">
    <property type="component" value="Unassembled WGS sequence"/>
</dbReference>
<keyword evidence="3" id="KW-0275">Fatty acid biosynthesis</keyword>
<evidence type="ECO:0000259" key="4">
    <source>
        <dbReference type="PROSITE" id="PS50968"/>
    </source>
</evidence>
<evidence type="ECO:0000313" key="5">
    <source>
        <dbReference type="EMBL" id="PZW36167.1"/>
    </source>
</evidence>
<proteinExistence type="predicted"/>
<dbReference type="PRINTS" id="PR01071">
    <property type="entry name" value="ACOABIOTINCC"/>
</dbReference>
<name>A0A326UCF5_THEHA</name>
<organism evidence="5 6">
    <name type="scientific">Thermosporothrix hazakensis</name>
    <dbReference type="NCBI Taxonomy" id="644383"/>
    <lineage>
        <taxon>Bacteria</taxon>
        <taxon>Bacillati</taxon>
        <taxon>Chloroflexota</taxon>
        <taxon>Ktedonobacteria</taxon>
        <taxon>Ktedonobacterales</taxon>
        <taxon>Thermosporotrichaceae</taxon>
        <taxon>Thermosporothrix</taxon>
    </lineage>
</organism>
<evidence type="ECO:0000256" key="1">
    <source>
        <dbReference type="ARBA" id="ARBA00017562"/>
    </source>
</evidence>
<evidence type="ECO:0000313" key="6">
    <source>
        <dbReference type="Proteomes" id="UP000248806"/>
    </source>
</evidence>
<dbReference type="Gene3D" id="2.40.50.100">
    <property type="match status" value="1"/>
</dbReference>
<dbReference type="EMBL" id="QKUF01000001">
    <property type="protein sequence ID" value="PZW36167.1"/>
    <property type="molecule type" value="Genomic_DNA"/>
</dbReference>
<feature type="domain" description="Lipoyl-binding" evidence="4">
    <location>
        <begin position="83"/>
        <end position="159"/>
    </location>
</feature>
<keyword evidence="3" id="KW-0443">Lipid metabolism</keyword>
<protein>
    <recommendedName>
        <fullName evidence="1 3">Biotin carboxyl carrier protein of acetyl-CoA carboxylase</fullName>
    </recommendedName>
</protein>
<dbReference type="Pfam" id="PF00364">
    <property type="entry name" value="Biotin_lipoyl"/>
    <property type="match status" value="1"/>
</dbReference>
<dbReference type="GO" id="GO:0006633">
    <property type="term" value="P:fatty acid biosynthetic process"/>
    <property type="evidence" value="ECO:0007669"/>
    <property type="project" value="UniProtKB-UniPathway"/>
</dbReference>
<evidence type="ECO:0000256" key="2">
    <source>
        <dbReference type="ARBA" id="ARBA00023267"/>
    </source>
</evidence>
<dbReference type="InterPro" id="IPR050709">
    <property type="entry name" value="Biotin_Carboxyl_Carrier/Decarb"/>
</dbReference>
<comment type="pathway">
    <text evidence="3">Lipid metabolism; fatty acid biosynthesis.</text>
</comment>